<organism evidence="2 3">
    <name type="scientific">Pelosinus baikalensis</name>
    <dbReference type="NCBI Taxonomy" id="2892015"/>
    <lineage>
        <taxon>Bacteria</taxon>
        <taxon>Bacillati</taxon>
        <taxon>Bacillota</taxon>
        <taxon>Negativicutes</taxon>
        <taxon>Selenomonadales</taxon>
        <taxon>Sporomusaceae</taxon>
        <taxon>Pelosinus</taxon>
    </lineage>
</organism>
<dbReference type="InterPro" id="IPR001387">
    <property type="entry name" value="Cro/C1-type_HTH"/>
</dbReference>
<proteinExistence type="predicted"/>
<name>A0ABS8HQL9_9FIRM</name>
<accession>A0ABS8HQL9</accession>
<dbReference type="Proteomes" id="UP001165492">
    <property type="component" value="Unassembled WGS sequence"/>
</dbReference>
<dbReference type="CDD" id="cd00093">
    <property type="entry name" value="HTH_XRE"/>
    <property type="match status" value="1"/>
</dbReference>
<dbReference type="InterPro" id="IPR010982">
    <property type="entry name" value="Lambda_DNA-bd_dom_sf"/>
</dbReference>
<sequence>MTIGNTSNKRIRWARIQKGWLIKTLAAKVGIDAVHLSQLEGKTTGTAAMKTLRKLATKLEQPVWFLGCFENMPEETFFEKVEKARCYHGHTKVEMAEELGIHERIIFNWKKKEPSQIIKEKVLLYCKILD</sequence>
<dbReference type="Pfam" id="PF01381">
    <property type="entry name" value="HTH_3"/>
    <property type="match status" value="1"/>
</dbReference>
<dbReference type="SUPFAM" id="SSF47413">
    <property type="entry name" value="lambda repressor-like DNA-binding domains"/>
    <property type="match status" value="1"/>
</dbReference>
<evidence type="ECO:0000313" key="2">
    <source>
        <dbReference type="EMBL" id="MCC5464558.1"/>
    </source>
</evidence>
<evidence type="ECO:0000259" key="1">
    <source>
        <dbReference type="PROSITE" id="PS50943"/>
    </source>
</evidence>
<keyword evidence="3" id="KW-1185">Reference proteome</keyword>
<reference evidence="2" key="1">
    <citation type="submission" date="2021-11" db="EMBL/GenBank/DDBJ databases">
        <title>Description of a new species Pelosinus isolated from the bottom sediments of Lake Baikal.</title>
        <authorList>
            <person name="Zakharyuk A."/>
        </authorList>
    </citation>
    <scope>NUCLEOTIDE SEQUENCE</scope>
    <source>
        <strain evidence="2">Bkl1</strain>
    </source>
</reference>
<dbReference type="Gene3D" id="1.10.260.40">
    <property type="entry name" value="lambda repressor-like DNA-binding domains"/>
    <property type="match status" value="1"/>
</dbReference>
<comment type="caution">
    <text evidence="2">The sequence shown here is derived from an EMBL/GenBank/DDBJ whole genome shotgun (WGS) entry which is preliminary data.</text>
</comment>
<dbReference type="PROSITE" id="PS50943">
    <property type="entry name" value="HTH_CROC1"/>
    <property type="match status" value="1"/>
</dbReference>
<dbReference type="EMBL" id="JAJHJB010000003">
    <property type="protein sequence ID" value="MCC5464558.1"/>
    <property type="molecule type" value="Genomic_DNA"/>
</dbReference>
<feature type="domain" description="HTH cro/C1-type" evidence="1">
    <location>
        <begin position="11"/>
        <end position="65"/>
    </location>
</feature>
<dbReference type="SMART" id="SM00530">
    <property type="entry name" value="HTH_XRE"/>
    <property type="match status" value="2"/>
</dbReference>
<gene>
    <name evidence="2" type="ORF">LMF89_04160</name>
</gene>
<protein>
    <recommendedName>
        <fullName evidence="1">HTH cro/C1-type domain-containing protein</fullName>
    </recommendedName>
</protein>
<evidence type="ECO:0000313" key="3">
    <source>
        <dbReference type="Proteomes" id="UP001165492"/>
    </source>
</evidence>